<dbReference type="Pfam" id="PF00583">
    <property type="entry name" value="Acetyltransf_1"/>
    <property type="match status" value="1"/>
</dbReference>
<dbReference type="EMBL" id="UINC01032169">
    <property type="protein sequence ID" value="SVB19386.1"/>
    <property type="molecule type" value="Genomic_DNA"/>
</dbReference>
<evidence type="ECO:0000313" key="2">
    <source>
        <dbReference type="EMBL" id="SVB19386.1"/>
    </source>
</evidence>
<dbReference type="Gene3D" id="3.40.630.30">
    <property type="match status" value="1"/>
</dbReference>
<feature type="domain" description="N-acetyltransferase" evidence="1">
    <location>
        <begin position="14"/>
        <end position="179"/>
    </location>
</feature>
<dbReference type="CDD" id="cd04301">
    <property type="entry name" value="NAT_SF"/>
    <property type="match status" value="1"/>
</dbReference>
<reference evidence="2" key="1">
    <citation type="submission" date="2018-05" db="EMBL/GenBank/DDBJ databases">
        <authorList>
            <person name="Lanie J.A."/>
            <person name="Ng W.-L."/>
            <person name="Kazmierczak K.M."/>
            <person name="Andrzejewski T.M."/>
            <person name="Davidsen T.M."/>
            <person name="Wayne K.J."/>
            <person name="Tettelin H."/>
            <person name="Glass J.I."/>
            <person name="Rusch D."/>
            <person name="Podicherti R."/>
            <person name="Tsui H.-C.T."/>
            <person name="Winkler M.E."/>
        </authorList>
    </citation>
    <scope>NUCLEOTIDE SEQUENCE</scope>
</reference>
<proteinExistence type="predicted"/>
<name>A0A382C003_9ZZZZ</name>
<sequence length="179" mass="20166">MSAKLQKKINIRAEQLSSINRIDLADLCNITEQAIKAGGGFGWLKVPPRDTLNKYWKGVVLVKNRKLIVGRLNDAIAGTLQLIFQPSNNEAQQNICNITYHFVAPWARGHGLAKAMINKAEVVGRENGTNFVQLDIRETQKAAIQLFKSKDYKHWGTNPNYALVDGKNIKGFYFLKQLK</sequence>
<evidence type="ECO:0000259" key="1">
    <source>
        <dbReference type="PROSITE" id="PS51186"/>
    </source>
</evidence>
<organism evidence="2">
    <name type="scientific">marine metagenome</name>
    <dbReference type="NCBI Taxonomy" id="408172"/>
    <lineage>
        <taxon>unclassified sequences</taxon>
        <taxon>metagenomes</taxon>
        <taxon>ecological metagenomes</taxon>
    </lineage>
</organism>
<dbReference type="PROSITE" id="PS51186">
    <property type="entry name" value="GNAT"/>
    <property type="match status" value="1"/>
</dbReference>
<dbReference type="InterPro" id="IPR016181">
    <property type="entry name" value="Acyl_CoA_acyltransferase"/>
</dbReference>
<dbReference type="InterPro" id="IPR000182">
    <property type="entry name" value="GNAT_dom"/>
</dbReference>
<dbReference type="SUPFAM" id="SSF55729">
    <property type="entry name" value="Acyl-CoA N-acyltransferases (Nat)"/>
    <property type="match status" value="1"/>
</dbReference>
<dbReference type="AlphaFoldDB" id="A0A382C003"/>
<accession>A0A382C003</accession>
<protein>
    <recommendedName>
        <fullName evidence="1">N-acetyltransferase domain-containing protein</fullName>
    </recommendedName>
</protein>
<dbReference type="GO" id="GO:0016747">
    <property type="term" value="F:acyltransferase activity, transferring groups other than amino-acyl groups"/>
    <property type="evidence" value="ECO:0007669"/>
    <property type="project" value="InterPro"/>
</dbReference>
<gene>
    <name evidence="2" type="ORF">METZ01_LOCUS172240</name>
</gene>